<organism evidence="1">
    <name type="scientific">Candidatus Kentrum sp. TC</name>
    <dbReference type="NCBI Taxonomy" id="2126339"/>
    <lineage>
        <taxon>Bacteria</taxon>
        <taxon>Pseudomonadati</taxon>
        <taxon>Pseudomonadota</taxon>
        <taxon>Gammaproteobacteria</taxon>
        <taxon>Candidatus Kentrum</taxon>
    </lineage>
</organism>
<evidence type="ECO:0000313" key="1">
    <source>
        <dbReference type="EMBL" id="VFK39382.1"/>
    </source>
</evidence>
<proteinExistence type="predicted"/>
<dbReference type="EMBL" id="CAADFS010000006">
    <property type="protein sequence ID" value="VFK39382.1"/>
    <property type="molecule type" value="Genomic_DNA"/>
</dbReference>
<reference evidence="1" key="1">
    <citation type="submission" date="2019-02" db="EMBL/GenBank/DDBJ databases">
        <authorList>
            <person name="Gruber-Vodicka R. H."/>
            <person name="Seah K. B. B."/>
        </authorList>
    </citation>
    <scope>NUCLEOTIDE SEQUENCE</scope>
    <source>
        <strain evidence="1">BECK_BZ123</strain>
    </source>
</reference>
<sequence>MLFRYPTLLLATPVDYPKRQTLHQPPQAITRHTRAITRTAIQFPEPLGPLRQVLARFPQLPGGLRQAPGQLYLTHIRLHLVVVQSRQMLVPLRQAPGQLPKIVILFPEAVVPLPGVAGQWLFPINHPSGLRMGLAFAVA</sequence>
<name>A0A450YCW1_9GAMM</name>
<protein>
    <submittedName>
        <fullName evidence="1">Uncharacterized protein</fullName>
    </submittedName>
</protein>
<accession>A0A450YCW1</accession>
<dbReference type="AlphaFoldDB" id="A0A450YCW1"/>
<gene>
    <name evidence="1" type="ORF">BECKTC1821D_GA0114238_100614</name>
</gene>